<sequence length="428" mass="48060">MKKKNNMLFFGVLFFVTTVEAQITNTGKLTISPGTVFSSKFNFENSSSGAILNDGELVILSDFNNDGLVFFTDSQYSNTKFIGKKNQRITGSSPAEFTKFNDLIFDNDSKQPAFIVSGKLSVSGNTDFRKGIVNTGRFNGSIVYEIDANHFNTSNESHIEGYAEKKGNTDFTFPIGDKSLYRYAKITSINASAGSSIIGKYFLENSNLSFPHSSRAGNLEQIDNKQYWEIENHSGYAEIMITLSWDKETTSDFIWKDLKNMMGNEDVLTIVRWDKDKKLWIDEGGVAEVNDNESGTVTTFSKISGFGIFALAKIKRSTKNDGYVFVYNAVSPNNDGKNDFFKIEGIQKYPNNRVTIFNRWGAKVFETTNYDSRGNVFNGYSQSQGKSEFNNDSTLPTGTYFYVLSYEVKSGEDSRNVEKVGYLYISDN</sequence>
<evidence type="ECO:0000313" key="3">
    <source>
        <dbReference type="Proteomes" id="UP001430700"/>
    </source>
</evidence>
<dbReference type="NCBIfam" id="TIGR04131">
    <property type="entry name" value="Bac_Flav_CTERM"/>
    <property type="match status" value="1"/>
</dbReference>
<name>A0ABS8M412_9FLAO</name>
<dbReference type="InterPro" id="IPR026341">
    <property type="entry name" value="T9SS_type_B"/>
</dbReference>
<reference evidence="2" key="1">
    <citation type="submission" date="2021-11" db="EMBL/GenBank/DDBJ databases">
        <title>Description of novel Flavobacterium species.</title>
        <authorList>
            <person name="Saticioglu I.B."/>
            <person name="Ay H."/>
            <person name="Altun S."/>
            <person name="Duman M."/>
        </authorList>
    </citation>
    <scope>NUCLEOTIDE SEQUENCE</scope>
    <source>
        <strain evidence="2">F-126</strain>
    </source>
</reference>
<dbReference type="Proteomes" id="UP001430700">
    <property type="component" value="Unassembled WGS sequence"/>
</dbReference>
<comment type="caution">
    <text evidence="2">The sequence shown here is derived from an EMBL/GenBank/DDBJ whole genome shotgun (WGS) entry which is preliminary data.</text>
</comment>
<dbReference type="RefSeq" id="WP_230000636.1">
    <property type="nucleotide sequence ID" value="NZ_JAJJMN010000002.1"/>
</dbReference>
<gene>
    <name evidence="2" type="ORF">LNQ34_17420</name>
</gene>
<feature type="chain" id="PRO_5045679660" evidence="1">
    <location>
        <begin position="22"/>
        <end position="428"/>
    </location>
</feature>
<proteinExistence type="predicted"/>
<keyword evidence="3" id="KW-1185">Reference proteome</keyword>
<feature type="signal peptide" evidence="1">
    <location>
        <begin position="1"/>
        <end position="21"/>
    </location>
</feature>
<protein>
    <submittedName>
        <fullName evidence="2">Gliding motility-associated C-terminal domain-containing protein</fullName>
    </submittedName>
</protein>
<organism evidence="2 3">
    <name type="scientific">Flavobacterium lipolyticum</name>
    <dbReference type="NCBI Taxonomy" id="2893754"/>
    <lineage>
        <taxon>Bacteria</taxon>
        <taxon>Pseudomonadati</taxon>
        <taxon>Bacteroidota</taxon>
        <taxon>Flavobacteriia</taxon>
        <taxon>Flavobacteriales</taxon>
        <taxon>Flavobacteriaceae</taxon>
        <taxon>Flavobacterium</taxon>
    </lineage>
</organism>
<accession>A0ABS8M412</accession>
<evidence type="ECO:0000313" key="2">
    <source>
        <dbReference type="EMBL" id="MCC9019556.1"/>
    </source>
</evidence>
<evidence type="ECO:0000256" key="1">
    <source>
        <dbReference type="SAM" id="SignalP"/>
    </source>
</evidence>
<keyword evidence="1" id="KW-0732">Signal</keyword>
<dbReference type="Pfam" id="PF13585">
    <property type="entry name" value="CHU_C"/>
    <property type="match status" value="1"/>
</dbReference>
<dbReference type="EMBL" id="JAJJMN010000002">
    <property type="protein sequence ID" value="MCC9019556.1"/>
    <property type="molecule type" value="Genomic_DNA"/>
</dbReference>